<evidence type="ECO:0000256" key="4">
    <source>
        <dbReference type="ARBA" id="ARBA00022729"/>
    </source>
</evidence>
<name>A0A8C6SGP2_9GOBI</name>
<dbReference type="PRINTS" id="PR00895">
    <property type="entry name" value="PENTAXIN"/>
</dbReference>
<dbReference type="Gene3D" id="2.60.120.200">
    <property type="match status" value="1"/>
</dbReference>
<dbReference type="PANTHER" id="PTHR45869">
    <property type="entry name" value="C-REACTIVE PROTEIN-RELATED"/>
    <property type="match status" value="1"/>
</dbReference>
<dbReference type="InterPro" id="IPR051005">
    <property type="entry name" value="Pentraxin_domain"/>
</dbReference>
<sequence length="218" mass="24749">VGQHIFLCDVGNDDMRQKMFTFSKETNTSFVKLNVARENMTSATICLRIFSDLTRAYSLFSLTTPSSVNEMLIYKKPQSKSMFLVKVGEGVAVFRGQNFQLNKWQSICATWNADSGLVQLWIDEKASSRKFTTSSNLEGNFTVVLGQDQNPADGRPHRSRSFVGMMRDVHMWDYVLSDDNMRSYSQPYTAFPGGNVFTWTSLDFDIIGNKNKGSCFFL</sequence>
<dbReference type="GO" id="GO:0046872">
    <property type="term" value="F:metal ion binding"/>
    <property type="evidence" value="ECO:0007669"/>
    <property type="project" value="UniProtKB-KW"/>
</dbReference>
<dbReference type="Proteomes" id="UP000694523">
    <property type="component" value="Unplaced"/>
</dbReference>
<keyword evidence="4" id="KW-0732">Signal</keyword>
<dbReference type="Pfam" id="PF00354">
    <property type="entry name" value="Pentaxin"/>
    <property type="match status" value="1"/>
</dbReference>
<evidence type="ECO:0000259" key="10">
    <source>
        <dbReference type="PROSITE" id="PS51828"/>
    </source>
</evidence>
<comment type="similarity">
    <text evidence="7 9">Belongs to the pentraxin family.</text>
</comment>
<organism evidence="11 12">
    <name type="scientific">Neogobius melanostomus</name>
    <name type="common">round goby</name>
    <dbReference type="NCBI Taxonomy" id="47308"/>
    <lineage>
        <taxon>Eukaryota</taxon>
        <taxon>Metazoa</taxon>
        <taxon>Chordata</taxon>
        <taxon>Craniata</taxon>
        <taxon>Vertebrata</taxon>
        <taxon>Euteleostomi</taxon>
        <taxon>Actinopterygii</taxon>
        <taxon>Neopterygii</taxon>
        <taxon>Teleostei</taxon>
        <taxon>Neoteleostei</taxon>
        <taxon>Acanthomorphata</taxon>
        <taxon>Gobiaria</taxon>
        <taxon>Gobiiformes</taxon>
        <taxon>Gobioidei</taxon>
        <taxon>Gobiidae</taxon>
        <taxon>Benthophilinae</taxon>
        <taxon>Neogobiini</taxon>
        <taxon>Neogobius</taxon>
    </lineage>
</organism>
<evidence type="ECO:0000313" key="11">
    <source>
        <dbReference type="Ensembl" id="ENSNMLP00000004938.1"/>
    </source>
</evidence>
<keyword evidence="6" id="KW-1015">Disulfide bond</keyword>
<dbReference type="AlphaFoldDB" id="A0A8C6SGP2"/>
<keyword evidence="5 9" id="KW-0106">Calcium</keyword>
<evidence type="ECO:0000256" key="6">
    <source>
        <dbReference type="ARBA" id="ARBA00023157"/>
    </source>
</evidence>
<keyword evidence="2" id="KW-0964">Secreted</keyword>
<dbReference type="Ensembl" id="ENSNMLT00000005636.1">
    <property type="protein sequence ID" value="ENSNMLP00000004938.1"/>
    <property type="gene ID" value="ENSNMLG00000003574.1"/>
</dbReference>
<protein>
    <recommendedName>
        <fullName evidence="9">Pentraxin family member</fullName>
    </recommendedName>
</protein>
<comment type="subcellular location">
    <subcellularLocation>
        <location evidence="1 9">Secreted</location>
    </subcellularLocation>
</comment>
<evidence type="ECO:0000256" key="5">
    <source>
        <dbReference type="ARBA" id="ARBA00022837"/>
    </source>
</evidence>
<dbReference type="GO" id="GO:0005576">
    <property type="term" value="C:extracellular region"/>
    <property type="evidence" value="ECO:0007669"/>
    <property type="project" value="UniProtKB-SubCell"/>
</dbReference>
<dbReference type="SUPFAM" id="SSF49899">
    <property type="entry name" value="Concanavalin A-like lectins/glucanases"/>
    <property type="match status" value="1"/>
</dbReference>
<dbReference type="InterPro" id="IPR001759">
    <property type="entry name" value="PTX_dom"/>
</dbReference>
<comment type="caution">
    <text evidence="8">Lacks conserved residue(s) required for the propagation of feature annotation.</text>
</comment>
<evidence type="ECO:0000256" key="1">
    <source>
        <dbReference type="ARBA" id="ARBA00004613"/>
    </source>
</evidence>
<comment type="subunit">
    <text evidence="9">Homopentamer. Pentaxin (or pentraxin) have a discoid arrangement of 5 non-covalently bound subunits.</text>
</comment>
<proteinExistence type="inferred from homology"/>
<dbReference type="SMART" id="SM00159">
    <property type="entry name" value="PTX"/>
    <property type="match status" value="1"/>
</dbReference>
<accession>A0A8C6SGP2</accession>
<dbReference type="PANTHER" id="PTHR45869:SF7">
    <property type="entry name" value="C-REACTIVE PROTEIN"/>
    <property type="match status" value="1"/>
</dbReference>
<reference evidence="11" key="2">
    <citation type="submission" date="2025-09" db="UniProtKB">
        <authorList>
            <consortium name="Ensembl"/>
        </authorList>
    </citation>
    <scope>IDENTIFICATION</scope>
</reference>
<dbReference type="InterPro" id="IPR013320">
    <property type="entry name" value="ConA-like_dom_sf"/>
</dbReference>
<evidence type="ECO:0000256" key="7">
    <source>
        <dbReference type="ARBA" id="ARBA00038102"/>
    </source>
</evidence>
<evidence type="ECO:0000313" key="12">
    <source>
        <dbReference type="Proteomes" id="UP000694523"/>
    </source>
</evidence>
<evidence type="ECO:0000256" key="8">
    <source>
        <dbReference type="PROSITE-ProRule" id="PRU01172"/>
    </source>
</evidence>
<evidence type="ECO:0000256" key="9">
    <source>
        <dbReference type="RuleBase" id="RU362112"/>
    </source>
</evidence>
<comment type="cofactor">
    <cofactor evidence="9">
        <name>Ca(2+)</name>
        <dbReference type="ChEBI" id="CHEBI:29108"/>
    </cofactor>
    <text evidence="9">Binds 2 calcium ions per subunit.</text>
</comment>
<keyword evidence="3 9" id="KW-0479">Metal-binding</keyword>
<evidence type="ECO:0000256" key="3">
    <source>
        <dbReference type="ARBA" id="ARBA00022723"/>
    </source>
</evidence>
<feature type="domain" description="Pentraxin (PTX)" evidence="10">
    <location>
        <begin position="16"/>
        <end position="218"/>
    </location>
</feature>
<dbReference type="PROSITE" id="PS51828">
    <property type="entry name" value="PTX_2"/>
    <property type="match status" value="1"/>
</dbReference>
<keyword evidence="12" id="KW-1185">Reference proteome</keyword>
<reference evidence="11" key="1">
    <citation type="submission" date="2025-08" db="UniProtKB">
        <authorList>
            <consortium name="Ensembl"/>
        </authorList>
    </citation>
    <scope>IDENTIFICATION</scope>
</reference>
<evidence type="ECO:0000256" key="2">
    <source>
        <dbReference type="ARBA" id="ARBA00022525"/>
    </source>
</evidence>